<protein>
    <submittedName>
        <fullName evidence="1">Uncharacterized protein</fullName>
    </submittedName>
</protein>
<evidence type="ECO:0000313" key="1">
    <source>
        <dbReference type="EMBL" id="KAG2227851.1"/>
    </source>
</evidence>
<dbReference type="EMBL" id="JAEPRB010000004">
    <property type="protein sequence ID" value="KAG2227851.1"/>
    <property type="molecule type" value="Genomic_DNA"/>
</dbReference>
<organism evidence="1 2">
    <name type="scientific">Circinella minor</name>
    <dbReference type="NCBI Taxonomy" id="1195481"/>
    <lineage>
        <taxon>Eukaryota</taxon>
        <taxon>Fungi</taxon>
        <taxon>Fungi incertae sedis</taxon>
        <taxon>Mucoromycota</taxon>
        <taxon>Mucoromycotina</taxon>
        <taxon>Mucoromycetes</taxon>
        <taxon>Mucorales</taxon>
        <taxon>Lichtheimiaceae</taxon>
        <taxon>Circinella</taxon>
    </lineage>
</organism>
<evidence type="ECO:0000313" key="2">
    <source>
        <dbReference type="Proteomes" id="UP000646827"/>
    </source>
</evidence>
<reference evidence="1 2" key="1">
    <citation type="submission" date="2020-12" db="EMBL/GenBank/DDBJ databases">
        <title>Metabolic potential, ecology and presence of endohyphal bacteria is reflected in genomic diversity of Mucoromycotina.</title>
        <authorList>
            <person name="Muszewska A."/>
            <person name="Okrasinska A."/>
            <person name="Steczkiewicz K."/>
            <person name="Drgas O."/>
            <person name="Orlowska M."/>
            <person name="Perlinska-Lenart U."/>
            <person name="Aleksandrzak-Piekarczyk T."/>
            <person name="Szatraj K."/>
            <person name="Zielenkiewicz U."/>
            <person name="Pilsyk S."/>
            <person name="Malc E."/>
            <person name="Mieczkowski P."/>
            <person name="Kruszewska J.S."/>
            <person name="Biernat P."/>
            <person name="Pawlowska J."/>
        </authorList>
    </citation>
    <scope>NUCLEOTIDE SEQUENCE [LARGE SCALE GENOMIC DNA]</scope>
    <source>
        <strain evidence="1 2">CBS 142.35</strain>
    </source>
</reference>
<dbReference type="AlphaFoldDB" id="A0A8H7SGL2"/>
<accession>A0A8H7SGL2</accession>
<keyword evidence="2" id="KW-1185">Reference proteome</keyword>
<sequence length="252" mass="27554">MTRISGQIQIDAASVEENVEIVIKSANVISDLARSFTRRAGGQVDMFEEKRGIFGEDTSVHQVVTSLLRNIFYGPLLGANWSNSQLAVCGAISASSSSSSSPPESLSTYASSNNIKESKLLPDITVYAFVRSIRFDLLAVEVKPPGSGKGDDDKKRKVATEMHIMLDKLVDKRIESPSVCGISVDVNNIDISEFFTQQAKCSTYILDLKYDGIYRLVELGSFELPSSINDVSKAKQCLAAFLQLKVIVTIFL</sequence>
<dbReference type="OrthoDB" id="2441332at2759"/>
<dbReference type="Proteomes" id="UP000646827">
    <property type="component" value="Unassembled WGS sequence"/>
</dbReference>
<gene>
    <name evidence="1" type="ORF">INT45_002089</name>
</gene>
<comment type="caution">
    <text evidence="1">The sequence shown here is derived from an EMBL/GenBank/DDBJ whole genome shotgun (WGS) entry which is preliminary data.</text>
</comment>
<proteinExistence type="predicted"/>
<name>A0A8H7SGL2_9FUNG</name>